<dbReference type="EMBL" id="CP050177">
    <property type="protein sequence ID" value="QIQ00890.1"/>
    <property type="molecule type" value="Genomic_DNA"/>
</dbReference>
<keyword evidence="1" id="KW-0812">Transmembrane</keyword>
<evidence type="ECO:0000313" key="2">
    <source>
        <dbReference type="EMBL" id="QIQ00890.1"/>
    </source>
</evidence>
<keyword evidence="1" id="KW-1133">Transmembrane helix</keyword>
<dbReference type="KEGG" id="slia:HA039_19350"/>
<keyword evidence="1" id="KW-0472">Membrane</keyword>
<organism evidence="2 3">
    <name type="scientific">Streptomyces liangshanensis</name>
    <dbReference type="NCBI Taxonomy" id="2717324"/>
    <lineage>
        <taxon>Bacteria</taxon>
        <taxon>Bacillati</taxon>
        <taxon>Actinomycetota</taxon>
        <taxon>Actinomycetes</taxon>
        <taxon>Kitasatosporales</taxon>
        <taxon>Streptomycetaceae</taxon>
        <taxon>Streptomyces</taxon>
    </lineage>
</organism>
<evidence type="ECO:0000313" key="3">
    <source>
        <dbReference type="Proteomes" id="UP000501179"/>
    </source>
</evidence>
<keyword evidence="3" id="KW-1185">Reference proteome</keyword>
<dbReference type="Proteomes" id="UP000501179">
    <property type="component" value="Chromosome"/>
</dbReference>
<dbReference type="RefSeq" id="WP_167021943.1">
    <property type="nucleotide sequence ID" value="NZ_CP050177.1"/>
</dbReference>
<feature type="transmembrane region" description="Helical" evidence="1">
    <location>
        <begin position="25"/>
        <end position="43"/>
    </location>
</feature>
<protein>
    <submittedName>
        <fullName evidence="2">Uncharacterized protein</fullName>
    </submittedName>
</protein>
<accession>A0A6G9GRR0</accession>
<sequence length="49" mass="4973">METSLSMWFLAAAHSGATAERLWLLGGMAVALTGAGVVALAAARGRRGD</sequence>
<gene>
    <name evidence="2" type="ORF">HA039_19350</name>
</gene>
<proteinExistence type="predicted"/>
<reference evidence="2 3" key="1">
    <citation type="submission" date="2020-03" db="EMBL/GenBank/DDBJ databases">
        <title>A novel species.</title>
        <authorList>
            <person name="Gao J."/>
        </authorList>
    </citation>
    <scope>NUCLEOTIDE SEQUENCE [LARGE SCALE GENOMIC DNA]</scope>
    <source>
        <strain evidence="2 3">QMT-12</strain>
    </source>
</reference>
<name>A0A6G9GRR0_9ACTN</name>
<evidence type="ECO:0000256" key="1">
    <source>
        <dbReference type="SAM" id="Phobius"/>
    </source>
</evidence>
<dbReference type="AlphaFoldDB" id="A0A6G9GRR0"/>